<comment type="cofactor">
    <cofactor evidence="2 18 21">
        <name>Mg(2+)</name>
        <dbReference type="ChEBI" id="CHEBI:18420"/>
    </cofactor>
</comment>
<feature type="binding site" evidence="20">
    <location>
        <position position="298"/>
    </location>
    <ligand>
        <name>phosphoenolpyruvate</name>
        <dbReference type="ChEBI" id="CHEBI:58702"/>
    </ligand>
</feature>
<keyword evidence="15 18" id="KW-0418">Kinase</keyword>
<dbReference type="KEGG" id="svf:NCTC3166_00732"/>
<protein>
    <recommendedName>
        <fullName evidence="8 18">Phosphoenolpyruvate-protein phosphotransferase</fullName>
        <ecNumber evidence="7 18">2.7.3.9</ecNumber>
    </recommendedName>
    <alternativeName>
        <fullName evidence="17 18">Phosphotransferase system, enzyme I</fullName>
    </alternativeName>
</protein>
<gene>
    <name evidence="25" type="primary">ptsI</name>
    <name evidence="25" type="ORF">NCTC3166_00732</name>
</gene>
<evidence type="ECO:0000256" key="8">
    <source>
        <dbReference type="ARBA" id="ARBA00016544"/>
    </source>
</evidence>
<dbReference type="PANTHER" id="PTHR46244:SF3">
    <property type="entry name" value="PHOSPHOENOLPYRUVATE-PROTEIN PHOSPHOTRANSFERASE"/>
    <property type="match status" value="1"/>
</dbReference>
<dbReference type="SUPFAM" id="SSF51621">
    <property type="entry name" value="Phosphoenolpyruvate/pyruvate domain"/>
    <property type="match status" value="1"/>
</dbReference>
<keyword evidence="9 18" id="KW-0813">Transport</keyword>
<dbReference type="InterPro" id="IPR036637">
    <property type="entry name" value="Phosphohistidine_dom_sf"/>
</dbReference>
<dbReference type="GO" id="GO:0016301">
    <property type="term" value="F:kinase activity"/>
    <property type="evidence" value="ECO:0007669"/>
    <property type="project" value="UniProtKB-KW"/>
</dbReference>
<dbReference type="InterPro" id="IPR050499">
    <property type="entry name" value="PEP-utilizing_PTS_enzyme"/>
</dbReference>
<dbReference type="PROSITE" id="PS00370">
    <property type="entry name" value="PEP_ENZYMES_PHOS_SITE"/>
    <property type="match status" value="1"/>
</dbReference>
<dbReference type="PANTHER" id="PTHR46244">
    <property type="entry name" value="PHOSPHOENOLPYRUVATE-PROTEIN PHOSPHOTRANSFERASE"/>
    <property type="match status" value="1"/>
</dbReference>
<dbReference type="AlphaFoldDB" id="A0A3S4L553"/>
<evidence type="ECO:0000259" key="23">
    <source>
        <dbReference type="Pfam" id="PF02896"/>
    </source>
</evidence>
<evidence type="ECO:0000256" key="4">
    <source>
        <dbReference type="ARBA" id="ARBA00004496"/>
    </source>
</evidence>
<feature type="binding site" evidence="20">
    <location>
        <position position="469"/>
    </location>
    <ligand>
        <name>phosphoenolpyruvate</name>
        <dbReference type="ChEBI" id="CHEBI:58702"/>
    </ligand>
</feature>
<dbReference type="EC" id="2.7.3.9" evidence="7 18"/>
<evidence type="ECO:0000256" key="1">
    <source>
        <dbReference type="ARBA" id="ARBA00000683"/>
    </source>
</evidence>
<dbReference type="Pfam" id="PF00391">
    <property type="entry name" value="PEP-utilizers"/>
    <property type="match status" value="1"/>
</dbReference>
<feature type="binding site" evidence="21">
    <location>
        <position position="435"/>
    </location>
    <ligand>
        <name>Mg(2+)</name>
        <dbReference type="ChEBI" id="CHEBI:18420"/>
    </ligand>
</feature>
<evidence type="ECO:0000313" key="25">
    <source>
        <dbReference type="EMBL" id="VED66919.1"/>
    </source>
</evidence>
<evidence type="ECO:0000256" key="17">
    <source>
        <dbReference type="ARBA" id="ARBA00033235"/>
    </source>
</evidence>
<evidence type="ECO:0000259" key="24">
    <source>
        <dbReference type="Pfam" id="PF05524"/>
    </source>
</evidence>
<dbReference type="InterPro" id="IPR015813">
    <property type="entry name" value="Pyrv/PenolPyrv_kinase-like_dom"/>
</dbReference>
<dbReference type="PROSITE" id="PS00742">
    <property type="entry name" value="PEP_ENZYMES_2"/>
    <property type="match status" value="1"/>
</dbReference>
<dbReference type="Gene3D" id="1.10.274.10">
    <property type="entry name" value="PtsI, HPr-binding domain"/>
    <property type="match status" value="1"/>
</dbReference>
<evidence type="ECO:0000256" key="14">
    <source>
        <dbReference type="ARBA" id="ARBA00022723"/>
    </source>
</evidence>
<dbReference type="FunFam" id="1.10.274.10:FF:000001">
    <property type="entry name" value="Phosphoenolpyruvate-protein phosphotransferase"/>
    <property type="match status" value="1"/>
</dbReference>
<keyword evidence="12 18" id="KW-0808">Transferase</keyword>
<evidence type="ECO:0000259" key="22">
    <source>
        <dbReference type="Pfam" id="PF00391"/>
    </source>
</evidence>
<dbReference type="Gene3D" id="3.20.20.60">
    <property type="entry name" value="Phosphoenolpyruvate-binding domains"/>
    <property type="match status" value="1"/>
</dbReference>
<dbReference type="InterPro" id="IPR008731">
    <property type="entry name" value="PTS_EIN"/>
</dbReference>
<dbReference type="InterPro" id="IPR008279">
    <property type="entry name" value="PEP-util_enz_mobile_dom"/>
</dbReference>
<dbReference type="FunFam" id="3.20.20.60:FF:000007">
    <property type="entry name" value="Phosphoenolpyruvate-protein phosphotransferase"/>
    <property type="match status" value="1"/>
</dbReference>
<evidence type="ECO:0000256" key="13">
    <source>
        <dbReference type="ARBA" id="ARBA00022683"/>
    </source>
</evidence>
<evidence type="ECO:0000256" key="9">
    <source>
        <dbReference type="ARBA" id="ARBA00022448"/>
    </source>
</evidence>
<dbReference type="SUPFAM" id="SSF47831">
    <property type="entry name" value="Enzyme I of the PEP:sugar phosphotransferase system HPr-binding (sub)domain"/>
    <property type="match status" value="1"/>
</dbReference>
<feature type="active site" description="Proton donor" evidence="19">
    <location>
        <position position="506"/>
    </location>
</feature>
<dbReference type="InterPro" id="IPR040442">
    <property type="entry name" value="Pyrv_kinase-like_dom_sf"/>
</dbReference>
<evidence type="ECO:0000256" key="2">
    <source>
        <dbReference type="ARBA" id="ARBA00001946"/>
    </source>
</evidence>
<dbReference type="NCBIfam" id="TIGR01417">
    <property type="entry name" value="PTS_I_fam"/>
    <property type="match status" value="1"/>
</dbReference>
<dbReference type="PRINTS" id="PR01736">
    <property type="entry name" value="PHPHTRNFRASE"/>
</dbReference>
<dbReference type="RefSeq" id="WP_126404011.1">
    <property type="nucleotide sequence ID" value="NZ_LR134266.1"/>
</dbReference>
<comment type="catalytic activity">
    <reaction evidence="1 18">
        <text>L-histidyl-[protein] + phosphoenolpyruvate = N(pros)-phospho-L-histidyl-[protein] + pyruvate</text>
        <dbReference type="Rhea" id="RHEA:23880"/>
        <dbReference type="Rhea" id="RHEA-COMP:9745"/>
        <dbReference type="Rhea" id="RHEA-COMP:9746"/>
        <dbReference type="ChEBI" id="CHEBI:15361"/>
        <dbReference type="ChEBI" id="CHEBI:29979"/>
        <dbReference type="ChEBI" id="CHEBI:58702"/>
        <dbReference type="ChEBI" id="CHEBI:64837"/>
        <dbReference type="EC" id="2.7.3.9"/>
    </reaction>
</comment>
<dbReference type="Pfam" id="PF05524">
    <property type="entry name" value="PEP-utilisers_N"/>
    <property type="match status" value="1"/>
</dbReference>
<dbReference type="GO" id="GO:0046872">
    <property type="term" value="F:metal ion binding"/>
    <property type="evidence" value="ECO:0007669"/>
    <property type="project" value="UniProtKB-KW"/>
</dbReference>
<dbReference type="InterPro" id="IPR036618">
    <property type="entry name" value="PtsI_HPr-bd_sf"/>
</dbReference>
<feature type="binding site" evidence="20">
    <location>
        <begin position="458"/>
        <end position="459"/>
    </location>
    <ligand>
        <name>phosphoenolpyruvate</name>
        <dbReference type="ChEBI" id="CHEBI:58702"/>
    </ligand>
</feature>
<dbReference type="InterPro" id="IPR023151">
    <property type="entry name" value="PEP_util_CS"/>
</dbReference>
<evidence type="ECO:0000256" key="7">
    <source>
        <dbReference type="ARBA" id="ARBA00012232"/>
    </source>
</evidence>
<feature type="domain" description="PEP-utilising enzyme C-terminal" evidence="23">
    <location>
        <begin position="252"/>
        <end position="545"/>
    </location>
</feature>
<evidence type="ECO:0000256" key="11">
    <source>
        <dbReference type="ARBA" id="ARBA00022597"/>
    </source>
</evidence>
<organism evidence="25 26">
    <name type="scientific">Streptococcus viridans</name>
    <dbReference type="NCBI Taxonomy" id="78535"/>
    <lineage>
        <taxon>Bacteria</taxon>
        <taxon>Bacillati</taxon>
        <taxon>Bacillota</taxon>
        <taxon>Bacilli</taxon>
        <taxon>Lactobacillales</taxon>
        <taxon>Streptococcaceae</taxon>
        <taxon>Streptococcus</taxon>
    </lineage>
</organism>
<name>A0A3S4L553_9STRE</name>
<dbReference type="SUPFAM" id="SSF52009">
    <property type="entry name" value="Phosphohistidine domain"/>
    <property type="match status" value="1"/>
</dbReference>
<feature type="binding site" evidence="21">
    <location>
        <position position="459"/>
    </location>
    <ligand>
        <name>Mg(2+)</name>
        <dbReference type="ChEBI" id="CHEBI:18420"/>
    </ligand>
</feature>
<dbReference type="GO" id="GO:0008965">
    <property type="term" value="F:phosphoenolpyruvate-protein phosphotransferase activity"/>
    <property type="evidence" value="ECO:0007669"/>
    <property type="project" value="UniProtKB-EC"/>
</dbReference>
<sequence length="577" mass="63168">MTEMLKGIAASDGVAVAKAYLLVQPDLSFDTISVEDTNAEEARLDAALEASQNELSLIRENAVASLGEEAAQVFDAHMMVLSDPEMVGQIKETIRTKKVNAEAGLKEITDMFITIFEGMEDNPYMQERAADIRDVTKRVLANLLGKKLPNPATINEEAIVVAHDLTPSDTAQLNKQFVKAFVTNIGGRTSHSAIMARTLEIAAVLGTNNITDLVKDGDVLAVSGITGEVVINPSEEQIATFKAAGEAYAKQKAEWALLKDAKTVTADGKHFELAANIGTPKDVEGVNENGAEAVGLYRTEFLYMDSQDFPTEDDQYEAYKAVLEGMNGKPVVVRTMDIGGDKELPYFDLPKEMNPFLGYRALRISISETGNQMFRTQLRALLRASVHGKLRIMFPMVALLTEFRTAKGILEEEKAKLVAEGVAVADDIQVGIMIEIPAAAMLADQFAKEVDFFSIGTNDLIQYTMAADRMNEQVSYLYQPYNPSILRLIHNVIKAAHAEGKWAGMCGEMAGDQTAVPLLVGMGLDEFSMSATSVLRTRSLMKKLDTAKMQEYANRALTECSTMEEVLELSKEYVNVD</sequence>
<dbReference type="Pfam" id="PF02896">
    <property type="entry name" value="PEP-utilizers_C"/>
    <property type="match status" value="1"/>
</dbReference>
<accession>A0A3S4L553</accession>
<dbReference type="EMBL" id="LR134266">
    <property type="protein sequence ID" value="VED66919.1"/>
    <property type="molecule type" value="Genomic_DNA"/>
</dbReference>
<comment type="subcellular location">
    <subcellularLocation>
        <location evidence="4 18">Cytoplasm</location>
    </subcellularLocation>
</comment>
<evidence type="ECO:0000256" key="12">
    <source>
        <dbReference type="ARBA" id="ARBA00022679"/>
    </source>
</evidence>
<evidence type="ECO:0000256" key="21">
    <source>
        <dbReference type="PIRSR" id="PIRSR000732-3"/>
    </source>
</evidence>
<dbReference type="InterPro" id="IPR006318">
    <property type="entry name" value="PTS_EI-like"/>
</dbReference>
<dbReference type="Gene3D" id="3.50.30.10">
    <property type="entry name" value="Phosphohistidine domain"/>
    <property type="match status" value="1"/>
</dbReference>
<evidence type="ECO:0000256" key="15">
    <source>
        <dbReference type="ARBA" id="ARBA00022777"/>
    </source>
</evidence>
<keyword evidence="10 18" id="KW-0963">Cytoplasm</keyword>
<comment type="similarity">
    <text evidence="5 18">Belongs to the PEP-utilizing enzyme family.</text>
</comment>
<feature type="active site" description="Tele-phosphohistidine intermediate" evidence="19">
    <location>
        <position position="191"/>
    </location>
</feature>
<evidence type="ECO:0000256" key="5">
    <source>
        <dbReference type="ARBA" id="ARBA00007837"/>
    </source>
</evidence>
<dbReference type="Proteomes" id="UP000270025">
    <property type="component" value="Chromosome"/>
</dbReference>
<evidence type="ECO:0000256" key="20">
    <source>
        <dbReference type="PIRSR" id="PIRSR000732-2"/>
    </source>
</evidence>
<dbReference type="PIRSF" id="PIRSF000732">
    <property type="entry name" value="PTS_enzyme_I"/>
    <property type="match status" value="1"/>
</dbReference>
<evidence type="ECO:0000256" key="6">
    <source>
        <dbReference type="ARBA" id="ARBA00011738"/>
    </source>
</evidence>
<dbReference type="InterPro" id="IPR024692">
    <property type="entry name" value="PTS_EI"/>
</dbReference>
<keyword evidence="13 18" id="KW-0598">Phosphotransferase system</keyword>
<evidence type="ECO:0000256" key="10">
    <source>
        <dbReference type="ARBA" id="ARBA00022490"/>
    </source>
</evidence>
<comment type="function">
    <text evidence="3 18">General (non sugar-specific) component of the phosphoenolpyruvate-dependent sugar phosphotransferase system (sugar PTS). This major carbohydrate active-transport system catalyzes the phosphorylation of incoming sugar substrates concomitantly with their translocation across the cell membrane. Enzyme I transfers the phosphoryl group from phosphoenolpyruvate (PEP) to the phosphoryl carrier protein (HPr).</text>
</comment>
<feature type="domain" description="Phosphotransferase system enzyme I N-terminal" evidence="24">
    <location>
        <begin position="6"/>
        <end position="128"/>
    </location>
</feature>
<feature type="binding site" evidence="20">
    <location>
        <position position="334"/>
    </location>
    <ligand>
        <name>phosphoenolpyruvate</name>
        <dbReference type="ChEBI" id="CHEBI:58702"/>
    </ligand>
</feature>
<evidence type="ECO:0000256" key="16">
    <source>
        <dbReference type="ARBA" id="ARBA00022842"/>
    </source>
</evidence>
<evidence type="ECO:0000256" key="19">
    <source>
        <dbReference type="PIRSR" id="PIRSR000732-1"/>
    </source>
</evidence>
<feature type="domain" description="PEP-utilising enzyme mobile" evidence="22">
    <location>
        <begin position="155"/>
        <end position="227"/>
    </location>
</feature>
<dbReference type="GO" id="GO:0005737">
    <property type="term" value="C:cytoplasm"/>
    <property type="evidence" value="ECO:0007669"/>
    <property type="project" value="UniProtKB-SubCell"/>
</dbReference>
<keyword evidence="16 18" id="KW-0460">Magnesium</keyword>
<evidence type="ECO:0000256" key="18">
    <source>
        <dbReference type="PIRNR" id="PIRNR000732"/>
    </source>
</evidence>
<keyword evidence="11 18" id="KW-0762">Sugar transport</keyword>
<evidence type="ECO:0000313" key="26">
    <source>
        <dbReference type="Proteomes" id="UP000270025"/>
    </source>
</evidence>
<keyword evidence="14 18" id="KW-0479">Metal-binding</keyword>
<evidence type="ECO:0000256" key="3">
    <source>
        <dbReference type="ARBA" id="ARBA00002728"/>
    </source>
</evidence>
<dbReference type="GO" id="GO:0009401">
    <property type="term" value="P:phosphoenolpyruvate-dependent sugar phosphotransferase system"/>
    <property type="evidence" value="ECO:0007669"/>
    <property type="project" value="UniProtKB-KW"/>
</dbReference>
<comment type="subunit">
    <text evidence="6">Homodimer.</text>
</comment>
<keyword evidence="26" id="KW-1185">Reference proteome</keyword>
<reference evidence="25 26" key="1">
    <citation type="submission" date="2018-12" db="EMBL/GenBank/DDBJ databases">
        <authorList>
            <consortium name="Pathogen Informatics"/>
        </authorList>
    </citation>
    <scope>NUCLEOTIDE SEQUENCE [LARGE SCALE GENOMIC DNA]</scope>
    <source>
        <strain evidence="25 26">NCTC3166</strain>
    </source>
</reference>
<dbReference type="InterPro" id="IPR018274">
    <property type="entry name" value="PEP_util_AS"/>
</dbReference>
<proteinExistence type="inferred from homology"/>
<dbReference type="InterPro" id="IPR000121">
    <property type="entry name" value="PEP_util_C"/>
</dbReference>